<evidence type="ECO:0000256" key="2">
    <source>
        <dbReference type="SAM" id="SignalP"/>
    </source>
</evidence>
<evidence type="ECO:0000256" key="1">
    <source>
        <dbReference type="SAM" id="MobiDB-lite"/>
    </source>
</evidence>
<gene>
    <name evidence="3" type="ORF">ACGTZG_03820</name>
</gene>
<reference evidence="3 4" key="1">
    <citation type="submission" date="2024-10" db="EMBL/GenBank/DDBJ databases">
        <authorList>
            <person name="Sang B.-I."/>
            <person name="Prabhaharan D."/>
        </authorList>
    </citation>
    <scope>NUCLEOTIDE SEQUENCE [LARGE SCALE GENOMIC DNA]</scope>
    <source>
        <strain evidence="3 4">MH</strain>
    </source>
</reference>
<comment type="caution">
    <text evidence="3">The sequence shown here is derived from an EMBL/GenBank/DDBJ whole genome shotgun (WGS) entry which is preliminary data.</text>
</comment>
<feature type="signal peptide" evidence="2">
    <location>
        <begin position="1"/>
        <end position="26"/>
    </location>
</feature>
<organism evidence="3 4">
    <name type="scientific">Megasphaera hexanoica</name>
    <dbReference type="NCBI Taxonomy" id="1675036"/>
    <lineage>
        <taxon>Bacteria</taxon>
        <taxon>Bacillati</taxon>
        <taxon>Bacillota</taxon>
        <taxon>Negativicutes</taxon>
        <taxon>Veillonellales</taxon>
        <taxon>Veillonellaceae</taxon>
        <taxon>Megasphaera</taxon>
    </lineage>
</organism>
<evidence type="ECO:0000313" key="3">
    <source>
        <dbReference type="EMBL" id="MFG6272310.1"/>
    </source>
</evidence>
<dbReference type="EMBL" id="JBIEKR010000003">
    <property type="protein sequence ID" value="MFG6272310.1"/>
    <property type="molecule type" value="Genomic_DNA"/>
</dbReference>
<dbReference type="Proteomes" id="UP001605989">
    <property type="component" value="Unassembled WGS sequence"/>
</dbReference>
<evidence type="ECO:0000313" key="4">
    <source>
        <dbReference type="Proteomes" id="UP001605989"/>
    </source>
</evidence>
<feature type="chain" id="PRO_5046441481" description="Lipoprotein" evidence="2">
    <location>
        <begin position="27"/>
        <end position="302"/>
    </location>
</feature>
<proteinExistence type="predicted"/>
<dbReference type="PROSITE" id="PS51257">
    <property type="entry name" value="PROKAR_LIPOPROTEIN"/>
    <property type="match status" value="1"/>
</dbReference>
<evidence type="ECO:0008006" key="5">
    <source>
        <dbReference type="Google" id="ProtNLM"/>
    </source>
</evidence>
<keyword evidence="2" id="KW-0732">Signal</keyword>
<dbReference type="RefSeq" id="WP_113855725.1">
    <property type="nucleotide sequence ID" value="NZ_CP011940.1"/>
</dbReference>
<name>A0ABW7DMK8_9FIRM</name>
<sequence>MKAKKLIYRTALWLSLLAGCSGVALASPTATVPAAPATASAVTENGTADAVSNTRKPVDPLAGRSTELIKKFYLTSGKAYDQTTTLINSLNPALTGLDNKEKPYYLRIDKELTDKYFRHVRAYHTDTQELAGEYLVAKDQSSVWRVDGDQPGMIYGSAEKLLKKSRLVVYPRYLALGSKGVIRMQIPGNVPYTLSARSLNDTIAKVTGSGVIEPVSTGKADIMADYTVGDQKGTVVREIRVVTKEDLERMAYAAYLNEIYLDAMWAYDPWPYGWGYYGHHHHHHPGPPPPPRGHRPSPPPRR</sequence>
<feature type="compositionally biased region" description="Basic residues" evidence="1">
    <location>
        <begin position="292"/>
        <end position="302"/>
    </location>
</feature>
<feature type="region of interest" description="Disordered" evidence="1">
    <location>
        <begin position="282"/>
        <end position="302"/>
    </location>
</feature>
<accession>A0ABW7DMK8</accession>
<protein>
    <recommendedName>
        <fullName evidence="5">Lipoprotein</fullName>
    </recommendedName>
</protein>
<keyword evidence="4" id="KW-1185">Reference proteome</keyword>